<dbReference type="InterPro" id="IPR018113">
    <property type="entry name" value="PTrfase_EIIB_Cys"/>
</dbReference>
<evidence type="ECO:0000256" key="4">
    <source>
        <dbReference type="ARBA" id="ARBA00022597"/>
    </source>
</evidence>
<dbReference type="PROSITE" id="PS51103">
    <property type="entry name" value="PTS_EIIC_TYPE_1"/>
    <property type="match status" value="1"/>
</dbReference>
<evidence type="ECO:0000256" key="2">
    <source>
        <dbReference type="ARBA" id="ARBA00022448"/>
    </source>
</evidence>
<feature type="transmembrane region" description="Helical" evidence="12">
    <location>
        <begin position="235"/>
        <end position="258"/>
    </location>
</feature>
<evidence type="ECO:0000256" key="8">
    <source>
        <dbReference type="ARBA" id="ARBA00022777"/>
    </source>
</evidence>
<dbReference type="GO" id="GO:0015764">
    <property type="term" value="P:N-acetylglucosamine transport"/>
    <property type="evidence" value="ECO:0007669"/>
    <property type="project" value="TreeGrafter"/>
</dbReference>
<keyword evidence="8" id="KW-0418">Kinase</keyword>
<keyword evidence="10 12" id="KW-0472">Membrane</keyword>
<dbReference type="PANTHER" id="PTHR30009:SF4">
    <property type="entry name" value="PTS SYSTEM N-ACETYLGLUCOSAMINE-SPECIFIC EIICBA COMPONENT"/>
    <property type="match status" value="1"/>
</dbReference>
<feature type="active site" description="Phosphocysteine intermediate; for EIIB activity" evidence="11">
    <location>
        <position position="558"/>
    </location>
</feature>
<dbReference type="PROSITE" id="PS01035">
    <property type="entry name" value="PTS_EIIB_TYPE_1_CYS"/>
    <property type="match status" value="1"/>
</dbReference>
<protein>
    <submittedName>
        <fullName evidence="15">PTS system, N-acetylglucosamine-specific IIBC component</fullName>
    </submittedName>
</protein>
<dbReference type="KEGG" id="esx:ESOMN_v1c05250"/>
<dbReference type="InterPro" id="IPR003352">
    <property type="entry name" value="PTS_EIIC"/>
</dbReference>
<evidence type="ECO:0000259" key="14">
    <source>
        <dbReference type="PROSITE" id="PS51103"/>
    </source>
</evidence>
<dbReference type="GO" id="GO:0090563">
    <property type="term" value="F:protein-phosphocysteine-sugar phosphotransferase activity"/>
    <property type="evidence" value="ECO:0007669"/>
    <property type="project" value="TreeGrafter"/>
</dbReference>
<keyword evidence="4" id="KW-0762">Sugar transport</keyword>
<evidence type="ECO:0000256" key="9">
    <source>
        <dbReference type="ARBA" id="ARBA00022989"/>
    </source>
</evidence>
<dbReference type="PANTHER" id="PTHR30009">
    <property type="entry name" value="CYTOCHROME C-TYPE SYNTHESIS PROTEIN AND PTS TRANSMEMBRANE COMPONENT"/>
    <property type="match status" value="1"/>
</dbReference>
<dbReference type="EMBL" id="CP024965">
    <property type="protein sequence ID" value="ATZ18907.1"/>
    <property type="molecule type" value="Genomic_DNA"/>
</dbReference>
<evidence type="ECO:0000256" key="7">
    <source>
        <dbReference type="ARBA" id="ARBA00022692"/>
    </source>
</evidence>
<feature type="transmembrane region" description="Helical" evidence="12">
    <location>
        <begin position="193"/>
        <end position="215"/>
    </location>
</feature>
<dbReference type="GO" id="GO:0008982">
    <property type="term" value="F:protein-N(PI)-phosphohistidine-sugar phosphotransferase activity"/>
    <property type="evidence" value="ECO:0007669"/>
    <property type="project" value="InterPro"/>
</dbReference>
<keyword evidence="6" id="KW-0598">Phosphotransferase system</keyword>
<dbReference type="PROSITE" id="PS51098">
    <property type="entry name" value="PTS_EIIB_TYPE_1"/>
    <property type="match status" value="1"/>
</dbReference>
<feature type="transmembrane region" description="Helical" evidence="12">
    <location>
        <begin position="431"/>
        <end position="449"/>
    </location>
</feature>
<organism evidence="15 16">
    <name type="scientific">Williamsoniiplasma somnilux</name>
    <dbReference type="NCBI Taxonomy" id="215578"/>
    <lineage>
        <taxon>Bacteria</taxon>
        <taxon>Bacillati</taxon>
        <taxon>Mycoplasmatota</taxon>
        <taxon>Mollicutes</taxon>
        <taxon>Entomoplasmatales</taxon>
        <taxon>Williamsoniiplasma</taxon>
    </lineage>
</organism>
<feature type="transmembrane region" description="Helical" evidence="12">
    <location>
        <begin position="379"/>
        <end position="396"/>
    </location>
</feature>
<dbReference type="Gene3D" id="3.30.1360.60">
    <property type="entry name" value="Glucose permease domain IIB"/>
    <property type="match status" value="1"/>
</dbReference>
<feature type="domain" description="PTS EIIC type-1" evidence="14">
    <location>
        <begin position="33"/>
        <end position="502"/>
    </location>
</feature>
<name>A0A2K8NYN5_9MOLU</name>
<dbReference type="GO" id="GO:0016301">
    <property type="term" value="F:kinase activity"/>
    <property type="evidence" value="ECO:0007669"/>
    <property type="project" value="UniProtKB-KW"/>
</dbReference>
<dbReference type="Pfam" id="PF02378">
    <property type="entry name" value="PTS_EIIC"/>
    <property type="match status" value="1"/>
</dbReference>
<feature type="transmembrane region" description="Helical" evidence="12">
    <location>
        <begin position="469"/>
        <end position="490"/>
    </location>
</feature>
<accession>A0A2K8NYN5</accession>
<evidence type="ECO:0000313" key="15">
    <source>
        <dbReference type="EMBL" id="ATZ18907.1"/>
    </source>
</evidence>
<keyword evidence="9 12" id="KW-1133">Transmembrane helix</keyword>
<keyword evidence="16" id="KW-1185">Reference proteome</keyword>
<evidence type="ECO:0000256" key="3">
    <source>
        <dbReference type="ARBA" id="ARBA00022475"/>
    </source>
</evidence>
<evidence type="ECO:0000259" key="13">
    <source>
        <dbReference type="PROSITE" id="PS51098"/>
    </source>
</evidence>
<dbReference type="Proteomes" id="UP000232230">
    <property type="component" value="Chromosome"/>
</dbReference>
<gene>
    <name evidence="15" type="primary">nagE</name>
    <name evidence="15" type="ORF">ESOMN_v1c05250</name>
</gene>
<dbReference type="GO" id="GO:0009401">
    <property type="term" value="P:phosphoenolpyruvate-dependent sugar phosphotransferase system"/>
    <property type="evidence" value="ECO:0007669"/>
    <property type="project" value="UniProtKB-KW"/>
</dbReference>
<evidence type="ECO:0000256" key="10">
    <source>
        <dbReference type="ARBA" id="ARBA00023136"/>
    </source>
</evidence>
<proteinExistence type="predicted"/>
<evidence type="ECO:0000256" key="11">
    <source>
        <dbReference type="PROSITE-ProRule" id="PRU00421"/>
    </source>
</evidence>
<dbReference type="AlphaFoldDB" id="A0A2K8NYN5"/>
<dbReference type="SUPFAM" id="SSF55604">
    <property type="entry name" value="Glucose permease domain IIB"/>
    <property type="match status" value="1"/>
</dbReference>
<evidence type="ECO:0000256" key="12">
    <source>
        <dbReference type="SAM" id="Phobius"/>
    </source>
</evidence>
<reference evidence="15 16" key="1">
    <citation type="submission" date="2017-11" db="EMBL/GenBank/DDBJ databases">
        <title>Genome sequence of Entomoplasma somnilux PYAN-1 (ATCC 49194).</title>
        <authorList>
            <person name="Lo W.-S."/>
            <person name="Gasparich G.E."/>
            <person name="Kuo C.-H."/>
        </authorList>
    </citation>
    <scope>NUCLEOTIDE SEQUENCE [LARGE SCALE GENOMIC DNA]</scope>
    <source>
        <strain evidence="15 16">PYAN-1</strain>
    </source>
</reference>
<sequence>MTNTIKNIKTNSFLSRAKKEKSLNIKNGQSRGNKVLNFLQELGKALQFPIAVLPFAAILNRFGALGITYSTDTSGNIINEAGYWISFIIQKPGAVVFDNLPLLFSIGVAFGLAKDHRGEVALVGAVFYLVLAVMTAEHGLPEMIYKNVLTFDSHNQVAEIVNGQPVLKEVYGTWSSLFYVKVMGADGKTVIGAAYVLNIGVLGGIVSGCLSATLYNKYKEIKLPTALTFFGGRRFVPMMALVVSIPTAFAFAIFWPWIQWALMKFGQAVADPTNPAVAIPGTAVYGILNRLLLPFGLHQILNTFFWFQLPINGEVVSPGSGIIANPGITQWVNGDINAFAKGIAGSGLFQTGFFPIMMGGIPAIALAMIFTAKKENRKQVSGFLGGVAAVSFISGITEPIEFTFAFISPLLLGIHAALTGIFIAITTAMHIQIGFGFSAGLIDLAVSFAQSWGFAQNNEGVYHITSNPLWIFALITLSGGVYFLIFSWVIKAKNIQTPGREDEYQGPIDAFADNKAVEQKSTTKIVSKNVKKEDKYDKMASNIIDAIGQNNFVSVDNCSTRLRLILKDNAKVNDAKIKASGAFGLKRLGKEALQIIVGSDVEHVANSIKNQLNLKVKK</sequence>
<dbReference type="GO" id="GO:0005886">
    <property type="term" value="C:plasma membrane"/>
    <property type="evidence" value="ECO:0007669"/>
    <property type="project" value="UniProtKB-SubCell"/>
</dbReference>
<evidence type="ECO:0000256" key="5">
    <source>
        <dbReference type="ARBA" id="ARBA00022679"/>
    </source>
</evidence>
<comment type="subcellular location">
    <subcellularLocation>
        <location evidence="1">Cell membrane</location>
        <topology evidence="1">Multi-pass membrane protein</topology>
    </subcellularLocation>
</comment>
<evidence type="ECO:0000256" key="6">
    <source>
        <dbReference type="ARBA" id="ARBA00022683"/>
    </source>
</evidence>
<feature type="domain" description="PTS EIIB type-1" evidence="13">
    <location>
        <begin position="536"/>
        <end position="618"/>
    </location>
</feature>
<feature type="transmembrane region" description="Helical" evidence="12">
    <location>
        <begin position="352"/>
        <end position="372"/>
    </location>
</feature>
<dbReference type="InterPro" id="IPR001996">
    <property type="entry name" value="PTS_IIB_1"/>
</dbReference>
<keyword evidence="2" id="KW-0813">Transport</keyword>
<dbReference type="InterPro" id="IPR013013">
    <property type="entry name" value="PTS_EIIC_1"/>
</dbReference>
<dbReference type="InterPro" id="IPR036878">
    <property type="entry name" value="Glu_permease_IIB"/>
</dbReference>
<dbReference type="InterPro" id="IPR050429">
    <property type="entry name" value="PTS_Glucose_EIICBA"/>
</dbReference>
<keyword evidence="3" id="KW-1003">Cell membrane</keyword>
<keyword evidence="5" id="KW-0808">Transferase</keyword>
<feature type="transmembrane region" description="Helical" evidence="12">
    <location>
        <begin position="402"/>
        <end position="424"/>
    </location>
</feature>
<dbReference type="Pfam" id="PF00367">
    <property type="entry name" value="PTS_EIIB"/>
    <property type="match status" value="1"/>
</dbReference>
<evidence type="ECO:0000256" key="1">
    <source>
        <dbReference type="ARBA" id="ARBA00004651"/>
    </source>
</evidence>
<feature type="transmembrane region" description="Helical" evidence="12">
    <location>
        <begin position="120"/>
        <end position="140"/>
    </location>
</feature>
<keyword evidence="7 12" id="KW-0812">Transmembrane</keyword>
<evidence type="ECO:0000313" key="16">
    <source>
        <dbReference type="Proteomes" id="UP000232230"/>
    </source>
</evidence>
<dbReference type="RefSeq" id="WP_024863427.1">
    <property type="nucleotide sequence ID" value="NZ_CP024965.1"/>
</dbReference>